<name>A0A1A9UMN9_GLOAU</name>
<keyword evidence="3" id="KW-1185">Reference proteome</keyword>
<keyword evidence="1" id="KW-1133">Transmembrane helix</keyword>
<dbReference type="AlphaFoldDB" id="A0A1A9UMN9"/>
<accession>A0A1A9UMN9</accession>
<organism evidence="2 3">
    <name type="scientific">Glossina austeni</name>
    <name type="common">Savannah tsetse fly</name>
    <dbReference type="NCBI Taxonomy" id="7395"/>
    <lineage>
        <taxon>Eukaryota</taxon>
        <taxon>Metazoa</taxon>
        <taxon>Ecdysozoa</taxon>
        <taxon>Arthropoda</taxon>
        <taxon>Hexapoda</taxon>
        <taxon>Insecta</taxon>
        <taxon>Pterygota</taxon>
        <taxon>Neoptera</taxon>
        <taxon>Endopterygota</taxon>
        <taxon>Diptera</taxon>
        <taxon>Brachycera</taxon>
        <taxon>Muscomorpha</taxon>
        <taxon>Hippoboscoidea</taxon>
        <taxon>Glossinidae</taxon>
        <taxon>Glossina</taxon>
    </lineage>
</organism>
<evidence type="ECO:0000313" key="2">
    <source>
        <dbReference type="EnsemblMetazoa" id="GAUT009556-PA"/>
    </source>
</evidence>
<keyword evidence="1" id="KW-0472">Membrane</keyword>
<evidence type="ECO:0000313" key="3">
    <source>
        <dbReference type="Proteomes" id="UP000078200"/>
    </source>
</evidence>
<dbReference type="Proteomes" id="UP000078200">
    <property type="component" value="Unassembled WGS sequence"/>
</dbReference>
<evidence type="ECO:0000256" key="1">
    <source>
        <dbReference type="SAM" id="Phobius"/>
    </source>
</evidence>
<dbReference type="VEuPathDB" id="VectorBase:GAUT009556"/>
<feature type="transmembrane region" description="Helical" evidence="1">
    <location>
        <begin position="60"/>
        <end position="78"/>
    </location>
</feature>
<reference evidence="2" key="1">
    <citation type="submission" date="2020-05" db="UniProtKB">
        <authorList>
            <consortium name="EnsemblMetazoa"/>
        </authorList>
    </citation>
    <scope>IDENTIFICATION</scope>
    <source>
        <strain evidence="2">TTRI</strain>
    </source>
</reference>
<proteinExistence type="predicted"/>
<sequence length="191" mass="21277">MSTLLGANTDAVASTTAQGATCAGIDESTGICAGACSDAYADVKDAVNEELMPVLTLVRTYIFTFVVTKLGLMLMLIFKLMPRLVLTRAPLLVALTFVLQQFPSELIHNSLASIEVSVILAEPFRNQANQIRITIDTMNVLKRRCNIKLKRRHKRLKILRHKFAHFVMICVKFHMNVSYVPTCPGVRINRS</sequence>
<dbReference type="EnsemblMetazoa" id="GAUT009556-RA">
    <property type="protein sequence ID" value="GAUT009556-PA"/>
    <property type="gene ID" value="GAUT009556"/>
</dbReference>
<keyword evidence="1" id="KW-0812">Transmembrane</keyword>
<protein>
    <submittedName>
        <fullName evidence="2">Uncharacterized protein</fullName>
    </submittedName>
</protein>